<dbReference type="Gene3D" id="1.10.287.70">
    <property type="match status" value="1"/>
</dbReference>
<name>A0ABN2HM22_9ACTN</name>
<keyword evidence="4" id="KW-1185">Reference proteome</keyword>
<feature type="transmembrane region" description="Helical" evidence="1">
    <location>
        <begin position="65"/>
        <end position="88"/>
    </location>
</feature>
<feature type="transmembrane region" description="Helical" evidence="1">
    <location>
        <begin position="128"/>
        <end position="149"/>
    </location>
</feature>
<keyword evidence="3" id="KW-0407">Ion channel</keyword>
<dbReference type="Pfam" id="PF07885">
    <property type="entry name" value="Ion_trans_2"/>
    <property type="match status" value="1"/>
</dbReference>
<evidence type="ECO:0000313" key="4">
    <source>
        <dbReference type="Proteomes" id="UP001499851"/>
    </source>
</evidence>
<sequence>MPAPLRYAVACAALAVAYAVAPVKADADPAALAFRWTLTAAMLVVLALAIRWQAVRQLRDPRAPLGGLVVGVLAGVLVFALIDFAVAVHRPGEFTGIATRVDALYFAISTLLTVGFGDVHASGQIARGLLCAQMAFNIIAIAGSASLVARKLTLRARQPSRRRRDHDGTQPSR</sequence>
<organism evidence="3 4">
    <name type="scientific">Glycomyces endophyticus</name>
    <dbReference type="NCBI Taxonomy" id="480996"/>
    <lineage>
        <taxon>Bacteria</taxon>
        <taxon>Bacillati</taxon>
        <taxon>Actinomycetota</taxon>
        <taxon>Actinomycetes</taxon>
        <taxon>Glycomycetales</taxon>
        <taxon>Glycomycetaceae</taxon>
        <taxon>Glycomyces</taxon>
    </lineage>
</organism>
<feature type="domain" description="Potassium channel" evidence="2">
    <location>
        <begin position="78"/>
        <end position="152"/>
    </location>
</feature>
<evidence type="ECO:0000313" key="3">
    <source>
        <dbReference type="EMBL" id="GAA1690099.1"/>
    </source>
</evidence>
<keyword evidence="1" id="KW-1133">Transmembrane helix</keyword>
<dbReference type="Proteomes" id="UP001499851">
    <property type="component" value="Unassembled WGS sequence"/>
</dbReference>
<dbReference type="InterPro" id="IPR013099">
    <property type="entry name" value="K_chnl_dom"/>
</dbReference>
<evidence type="ECO:0000256" key="1">
    <source>
        <dbReference type="SAM" id="Phobius"/>
    </source>
</evidence>
<keyword evidence="3" id="KW-0813">Transport</keyword>
<reference evidence="3 4" key="1">
    <citation type="journal article" date="2019" name="Int. J. Syst. Evol. Microbiol.">
        <title>The Global Catalogue of Microorganisms (GCM) 10K type strain sequencing project: providing services to taxonomists for standard genome sequencing and annotation.</title>
        <authorList>
            <consortium name="The Broad Institute Genomics Platform"/>
            <consortium name="The Broad Institute Genome Sequencing Center for Infectious Disease"/>
            <person name="Wu L."/>
            <person name="Ma J."/>
        </authorList>
    </citation>
    <scope>NUCLEOTIDE SEQUENCE [LARGE SCALE GENOMIC DNA]</scope>
    <source>
        <strain evidence="3 4">JCM 16001</strain>
    </source>
</reference>
<accession>A0ABN2HM22</accession>
<dbReference type="GO" id="GO:0034220">
    <property type="term" value="P:monoatomic ion transmembrane transport"/>
    <property type="evidence" value="ECO:0007669"/>
    <property type="project" value="UniProtKB-KW"/>
</dbReference>
<dbReference type="SUPFAM" id="SSF81324">
    <property type="entry name" value="Voltage-gated potassium channels"/>
    <property type="match status" value="1"/>
</dbReference>
<protein>
    <submittedName>
        <fullName evidence="3">Potassium channel family protein</fullName>
    </submittedName>
</protein>
<keyword evidence="1" id="KW-0472">Membrane</keyword>
<evidence type="ECO:0000259" key="2">
    <source>
        <dbReference type="Pfam" id="PF07885"/>
    </source>
</evidence>
<proteinExistence type="predicted"/>
<comment type="caution">
    <text evidence="3">The sequence shown here is derived from an EMBL/GenBank/DDBJ whole genome shotgun (WGS) entry which is preliminary data.</text>
</comment>
<gene>
    <name evidence="3" type="ORF">GCM10009830_42140</name>
</gene>
<keyword evidence="1" id="KW-0812">Transmembrane</keyword>
<feature type="transmembrane region" description="Helical" evidence="1">
    <location>
        <begin position="35"/>
        <end position="53"/>
    </location>
</feature>
<keyword evidence="3" id="KW-0406">Ion transport</keyword>
<dbReference type="EMBL" id="BAAAQF010000022">
    <property type="protein sequence ID" value="GAA1690099.1"/>
    <property type="molecule type" value="Genomic_DNA"/>
</dbReference>